<accession>A0ABY8J221</accession>
<evidence type="ECO:0000256" key="7">
    <source>
        <dbReference type="ARBA" id="ARBA00022833"/>
    </source>
</evidence>
<dbReference type="GO" id="GO:0008833">
    <property type="term" value="F:deoxyribonuclease IV (phage-T4-induced) activity"/>
    <property type="evidence" value="ECO:0007669"/>
    <property type="project" value="UniProtKB-EC"/>
</dbReference>
<evidence type="ECO:0000259" key="9">
    <source>
        <dbReference type="Pfam" id="PF01261"/>
    </source>
</evidence>
<comment type="cofactor">
    <cofactor evidence="1">
        <name>Zn(2+)</name>
        <dbReference type="ChEBI" id="CHEBI:29105"/>
    </cofactor>
</comment>
<comment type="similarity">
    <text evidence="2">Belongs to the AP endonuclease 2 family.</text>
</comment>
<evidence type="ECO:0000256" key="5">
    <source>
        <dbReference type="ARBA" id="ARBA00022763"/>
    </source>
</evidence>
<name>A0ABY8J221_9BACI</name>
<evidence type="ECO:0000256" key="2">
    <source>
        <dbReference type="ARBA" id="ARBA00005340"/>
    </source>
</evidence>
<keyword evidence="6 10" id="KW-0378">Hydrolase</keyword>
<dbReference type="Proteomes" id="UP001221597">
    <property type="component" value="Chromosome"/>
</dbReference>
<evidence type="ECO:0000256" key="4">
    <source>
        <dbReference type="ARBA" id="ARBA00022723"/>
    </source>
</evidence>
<dbReference type="PANTHER" id="PTHR21445:SF0">
    <property type="entry name" value="APURINIC-APYRIMIDINIC ENDONUCLEASE"/>
    <property type="match status" value="1"/>
</dbReference>
<organism evidence="10 11">
    <name type="scientific">Halobacillus naozhouensis</name>
    <dbReference type="NCBI Taxonomy" id="554880"/>
    <lineage>
        <taxon>Bacteria</taxon>
        <taxon>Bacillati</taxon>
        <taxon>Bacillota</taxon>
        <taxon>Bacilli</taxon>
        <taxon>Bacillales</taxon>
        <taxon>Bacillaceae</taxon>
        <taxon>Halobacillus</taxon>
    </lineage>
</organism>
<dbReference type="PANTHER" id="PTHR21445">
    <property type="entry name" value="ENDONUCLEASE IV ENDODEOXYRIBONUCLEASE IV"/>
    <property type="match status" value="1"/>
</dbReference>
<evidence type="ECO:0000313" key="11">
    <source>
        <dbReference type="Proteomes" id="UP001221597"/>
    </source>
</evidence>
<dbReference type="Gene3D" id="3.20.20.150">
    <property type="entry name" value="Divalent-metal-dependent TIM barrel enzymes"/>
    <property type="match status" value="1"/>
</dbReference>
<proteinExistence type="inferred from homology"/>
<dbReference type="InterPro" id="IPR013022">
    <property type="entry name" value="Xyl_isomerase-like_TIM-brl"/>
</dbReference>
<keyword evidence="5" id="KW-0227">DNA damage</keyword>
<dbReference type="EC" id="3.1.21.2" evidence="10"/>
<protein>
    <submittedName>
        <fullName evidence="10">Deoxyribonuclease IV</fullName>
        <ecNumber evidence="10">3.1.21.2</ecNumber>
    </submittedName>
</protein>
<dbReference type="NCBIfam" id="TIGR00587">
    <property type="entry name" value="nfo"/>
    <property type="match status" value="1"/>
</dbReference>
<evidence type="ECO:0000256" key="6">
    <source>
        <dbReference type="ARBA" id="ARBA00022801"/>
    </source>
</evidence>
<dbReference type="InterPro" id="IPR001719">
    <property type="entry name" value="AP_endonuc_2"/>
</dbReference>
<gene>
    <name evidence="10" type="ORF">P9989_03405</name>
</gene>
<evidence type="ECO:0000256" key="1">
    <source>
        <dbReference type="ARBA" id="ARBA00001947"/>
    </source>
</evidence>
<keyword evidence="7" id="KW-0862">Zinc</keyword>
<keyword evidence="11" id="KW-1185">Reference proteome</keyword>
<evidence type="ECO:0000256" key="3">
    <source>
        <dbReference type="ARBA" id="ARBA00022722"/>
    </source>
</evidence>
<keyword evidence="8" id="KW-0234">DNA repair</keyword>
<dbReference type="RefSeq" id="WP_283077425.1">
    <property type="nucleotide sequence ID" value="NZ_CP121671.1"/>
</dbReference>
<dbReference type="SMART" id="SM00518">
    <property type="entry name" value="AP2Ec"/>
    <property type="match status" value="1"/>
</dbReference>
<dbReference type="SUPFAM" id="SSF51658">
    <property type="entry name" value="Xylose isomerase-like"/>
    <property type="match status" value="1"/>
</dbReference>
<keyword evidence="3" id="KW-0540">Nuclease</keyword>
<dbReference type="CDD" id="cd00019">
    <property type="entry name" value="AP2Ec"/>
    <property type="match status" value="1"/>
</dbReference>
<sequence>MNFGSHVSIREGYLGAARKAASMNASAFQYFPKNPRSLSVKEVNREDAASCKEFCEKHNLISVSHSPYPTNLTPTSTSKRNQVVQSLLNDLEITNACGSLGVVVHFGKEISQDDPLVSYQLMIDVLNEILDQWEGECKILLENNAGKPGTIGTTLEELVQIRQLCDDPEKIGFCFDTCHAFASGLWNGDDWGEVWSKGAELGYFEQLEVVHLNNSKYESGSGKDRHANIIDHGYITATQFDQLLRTPPLKNIPFILETPKEVVSHQEEIALLRESWD</sequence>
<evidence type="ECO:0000313" key="10">
    <source>
        <dbReference type="EMBL" id="WFT75459.1"/>
    </source>
</evidence>
<keyword evidence="4" id="KW-0479">Metal-binding</keyword>
<dbReference type="Pfam" id="PF01261">
    <property type="entry name" value="AP_endonuc_2"/>
    <property type="match status" value="1"/>
</dbReference>
<feature type="domain" description="Xylose isomerase-like TIM barrel" evidence="9">
    <location>
        <begin position="18"/>
        <end position="274"/>
    </location>
</feature>
<dbReference type="EMBL" id="CP121671">
    <property type="protein sequence ID" value="WFT75459.1"/>
    <property type="molecule type" value="Genomic_DNA"/>
</dbReference>
<dbReference type="InterPro" id="IPR018246">
    <property type="entry name" value="AP_endonuc_F2_Zn_BS"/>
</dbReference>
<evidence type="ECO:0000256" key="8">
    <source>
        <dbReference type="ARBA" id="ARBA00023204"/>
    </source>
</evidence>
<dbReference type="PROSITE" id="PS51432">
    <property type="entry name" value="AP_NUCLEASE_F2_4"/>
    <property type="match status" value="1"/>
</dbReference>
<dbReference type="InterPro" id="IPR036237">
    <property type="entry name" value="Xyl_isomerase-like_sf"/>
</dbReference>
<reference evidence="10 11" key="1">
    <citation type="submission" date="2023-04" db="EMBL/GenBank/DDBJ databases">
        <title>Genome sequence of Halobacillus naozhouensis KACC 21980.</title>
        <authorList>
            <person name="Kim S."/>
            <person name="Heo J."/>
            <person name="Kwon S.-W."/>
        </authorList>
    </citation>
    <scope>NUCLEOTIDE SEQUENCE [LARGE SCALE GENOMIC DNA]</scope>
    <source>
        <strain evidence="10 11">KCTC 13234</strain>
    </source>
</reference>
<dbReference type="PROSITE" id="PS00730">
    <property type="entry name" value="AP_NUCLEASE_F2_2"/>
    <property type="match status" value="1"/>
</dbReference>